<dbReference type="InterPro" id="IPR001763">
    <property type="entry name" value="Rhodanese-like_dom"/>
</dbReference>
<dbReference type="PANTHER" id="PTHR43031">
    <property type="entry name" value="FAD-DEPENDENT OXIDOREDUCTASE"/>
    <property type="match status" value="1"/>
</dbReference>
<evidence type="ECO:0000259" key="1">
    <source>
        <dbReference type="PROSITE" id="PS50206"/>
    </source>
</evidence>
<dbReference type="Pfam" id="PF00581">
    <property type="entry name" value="Rhodanese"/>
    <property type="match status" value="2"/>
</dbReference>
<organism evidence="2 3">
    <name type="scientific">Arcobacter venerupis</name>
    <dbReference type="NCBI Taxonomy" id="1054033"/>
    <lineage>
        <taxon>Bacteria</taxon>
        <taxon>Pseudomonadati</taxon>
        <taxon>Campylobacterota</taxon>
        <taxon>Epsilonproteobacteria</taxon>
        <taxon>Campylobacterales</taxon>
        <taxon>Arcobacteraceae</taxon>
        <taxon>Arcobacter</taxon>
    </lineage>
</organism>
<protein>
    <submittedName>
        <fullName evidence="2">Rhodanese-like domain-containing protein</fullName>
    </submittedName>
</protein>
<gene>
    <name evidence="2" type="ORF">AVENP_0259</name>
</gene>
<dbReference type="EMBL" id="CP053840">
    <property type="protein sequence ID" value="QKF65839.1"/>
    <property type="molecule type" value="Genomic_DNA"/>
</dbReference>
<proteinExistence type="predicted"/>
<accession>A0AAE7B8N8</accession>
<reference evidence="2 3" key="1">
    <citation type="submission" date="2020-05" db="EMBL/GenBank/DDBJ databases">
        <title>Complete genome sequencing of Campylobacter and Arcobacter type strains.</title>
        <authorList>
            <person name="Miller W.G."/>
            <person name="Yee E."/>
        </authorList>
    </citation>
    <scope>NUCLEOTIDE SEQUENCE [LARGE SCALE GENOMIC DNA]</scope>
    <source>
        <strain evidence="2 3">LMG 26156</strain>
    </source>
</reference>
<dbReference type="Proteomes" id="UP000503482">
    <property type="component" value="Chromosome"/>
</dbReference>
<dbReference type="KEGG" id="avp:AVENP_0259"/>
<dbReference type="SUPFAM" id="SSF52821">
    <property type="entry name" value="Rhodanese/Cell cycle control phosphatase"/>
    <property type="match status" value="2"/>
</dbReference>
<feature type="domain" description="Rhodanese" evidence="1">
    <location>
        <begin position="65"/>
        <end position="158"/>
    </location>
</feature>
<keyword evidence="3" id="KW-1185">Reference proteome</keyword>
<dbReference type="PROSITE" id="PS50206">
    <property type="entry name" value="RHODANESE_3"/>
    <property type="match status" value="2"/>
</dbReference>
<dbReference type="RefSeq" id="WP_128358404.1">
    <property type="nucleotide sequence ID" value="NZ_CP053840.1"/>
</dbReference>
<dbReference type="PANTHER" id="PTHR43031:SF1">
    <property type="entry name" value="PYRIDINE NUCLEOTIDE-DISULPHIDE OXIDOREDUCTASE"/>
    <property type="match status" value="1"/>
</dbReference>
<feature type="domain" description="Rhodanese" evidence="1">
    <location>
        <begin position="167"/>
        <end position="259"/>
    </location>
</feature>
<name>A0AAE7B8N8_9BACT</name>
<evidence type="ECO:0000313" key="3">
    <source>
        <dbReference type="Proteomes" id="UP000503482"/>
    </source>
</evidence>
<dbReference type="InterPro" id="IPR050229">
    <property type="entry name" value="GlpE_sulfurtransferase"/>
</dbReference>
<dbReference type="Gene3D" id="3.40.250.10">
    <property type="entry name" value="Rhodanese-like domain"/>
    <property type="match status" value="2"/>
</dbReference>
<dbReference type="CDD" id="cd00158">
    <property type="entry name" value="RHOD"/>
    <property type="match status" value="2"/>
</dbReference>
<evidence type="ECO:0000313" key="2">
    <source>
        <dbReference type="EMBL" id="QKF65839.1"/>
    </source>
</evidence>
<dbReference type="SMART" id="SM00450">
    <property type="entry name" value="RHOD"/>
    <property type="match status" value="2"/>
</dbReference>
<sequence>MLKKLLIFFNIEILIFIFIGTSSFASEIDNMSISEKKVLELVQENQLKQVDFNYVKKVIKQGSRTTVDAILIDVRPEIKYQKGTIPTSINIPDTKFEEYFPLLKNIPLDKELIVYCASSTCTKNIVIAEKLKGKGFTNINVYLGGESEWKDLSYLEIDTSVIKIFQEKNSALIVDVRLYSKFLQETILGAISIPDNNFNKLIGRFPINKNEKIVLFCEGHSCEKSHNIANKLVSLDYKEVMVYSAGFETWKNESLPTTRLSIETKK</sequence>
<dbReference type="AlphaFoldDB" id="A0AAE7B8N8"/>
<dbReference type="InterPro" id="IPR036873">
    <property type="entry name" value="Rhodanese-like_dom_sf"/>
</dbReference>